<organism evidence="3 4">
    <name type="scientific">Ustilago bromivora</name>
    <dbReference type="NCBI Taxonomy" id="307758"/>
    <lineage>
        <taxon>Eukaryota</taxon>
        <taxon>Fungi</taxon>
        <taxon>Dikarya</taxon>
        <taxon>Basidiomycota</taxon>
        <taxon>Ustilaginomycotina</taxon>
        <taxon>Ustilaginomycetes</taxon>
        <taxon>Ustilaginales</taxon>
        <taxon>Ustilaginaceae</taxon>
        <taxon>Ustilago</taxon>
    </lineage>
</organism>
<accession>A0A1K0GK99</accession>
<gene>
    <name evidence="3" type="ORF">UBRO_20060</name>
</gene>
<feature type="signal peptide" evidence="2">
    <location>
        <begin position="1"/>
        <end position="23"/>
    </location>
</feature>
<evidence type="ECO:0000313" key="3">
    <source>
        <dbReference type="EMBL" id="SAM75147.1"/>
    </source>
</evidence>
<sequence length="276" mass="30505">MFPKSLFAFVATSLFLANVGVEASPKPNRPDAFDSYPSDRFRKARVDKRYIPPSEFQEYYAKANGDGRVFRNAPLWRQATSKDTPIVATTVKAKKPTPDTKITSDYVYPSRHQQGAPLPITITSLLFTTPADKGFLGICSLQGASIDGIFGNSSYSFAQQFINEAQKTARCNWLSPTDVRCVEHGGKEDMNSEETTWWQQAFCKRCSDAGGRNREDFACPPKASVRNNDVLRYYSKDAFKGDGKIDHGSGNPPRTVSGDKPKQADGGLVEAQLLVL</sequence>
<evidence type="ECO:0000313" key="4">
    <source>
        <dbReference type="Proteomes" id="UP000179920"/>
    </source>
</evidence>
<feature type="chain" id="PRO_5009664383" evidence="2">
    <location>
        <begin position="24"/>
        <end position="276"/>
    </location>
</feature>
<evidence type="ECO:0000256" key="2">
    <source>
        <dbReference type="SAM" id="SignalP"/>
    </source>
</evidence>
<evidence type="ECO:0000256" key="1">
    <source>
        <dbReference type="SAM" id="MobiDB-lite"/>
    </source>
</evidence>
<dbReference type="AlphaFoldDB" id="A0A1K0GK99"/>
<dbReference type="EMBL" id="LT558119">
    <property type="protein sequence ID" value="SAM75147.1"/>
    <property type="molecule type" value="Genomic_DNA"/>
</dbReference>
<keyword evidence="2" id="KW-0732">Signal</keyword>
<feature type="region of interest" description="Disordered" evidence="1">
    <location>
        <begin position="242"/>
        <end position="264"/>
    </location>
</feature>
<protein>
    <submittedName>
        <fullName evidence="3">Related to Mig2 protein</fullName>
    </submittedName>
</protein>
<dbReference type="OrthoDB" id="2556838at2759"/>
<reference evidence="4" key="1">
    <citation type="submission" date="2016-04" db="EMBL/GenBank/DDBJ databases">
        <authorList>
            <person name="Guldener U."/>
            <person name="Guldener U."/>
        </authorList>
    </citation>
    <scope>NUCLEOTIDE SEQUENCE [LARGE SCALE GENOMIC DNA]</scope>
    <source>
        <strain evidence="4">UB2112</strain>
    </source>
</reference>
<name>A0A1K0GK99_9BASI</name>
<proteinExistence type="predicted"/>
<dbReference type="Proteomes" id="UP000179920">
    <property type="component" value="Chromosome III"/>
</dbReference>